<dbReference type="CDD" id="cd02234">
    <property type="entry name" value="cupin_BLR7677-like"/>
    <property type="match status" value="1"/>
</dbReference>
<dbReference type="EMBL" id="KI912117">
    <property type="protein sequence ID" value="ETS76467.1"/>
    <property type="molecule type" value="Genomic_DNA"/>
</dbReference>
<name>W3WTH8_PESFW</name>
<organism evidence="2 3">
    <name type="scientific">Pestalotiopsis fici (strain W106-1 / CGMCC3.15140)</name>
    <dbReference type="NCBI Taxonomy" id="1229662"/>
    <lineage>
        <taxon>Eukaryota</taxon>
        <taxon>Fungi</taxon>
        <taxon>Dikarya</taxon>
        <taxon>Ascomycota</taxon>
        <taxon>Pezizomycotina</taxon>
        <taxon>Sordariomycetes</taxon>
        <taxon>Xylariomycetidae</taxon>
        <taxon>Amphisphaeriales</taxon>
        <taxon>Sporocadaceae</taxon>
        <taxon>Pestalotiopsis</taxon>
    </lineage>
</organism>
<accession>W3WTH8</accession>
<dbReference type="InterPro" id="IPR011051">
    <property type="entry name" value="RmlC_Cupin_sf"/>
</dbReference>
<proteinExistence type="predicted"/>
<evidence type="ECO:0000313" key="3">
    <source>
        <dbReference type="Proteomes" id="UP000030651"/>
    </source>
</evidence>
<gene>
    <name evidence="2" type="ORF">PFICI_11854</name>
</gene>
<dbReference type="STRING" id="1229662.W3WTH8"/>
<evidence type="ECO:0000313" key="2">
    <source>
        <dbReference type="EMBL" id="ETS76467.1"/>
    </source>
</evidence>
<reference evidence="3" key="1">
    <citation type="journal article" date="2015" name="BMC Genomics">
        <title>Genomic and transcriptomic analysis of the endophytic fungus Pestalotiopsis fici reveals its lifestyle and high potential for synthesis of natural products.</title>
        <authorList>
            <person name="Wang X."/>
            <person name="Zhang X."/>
            <person name="Liu L."/>
            <person name="Xiang M."/>
            <person name="Wang W."/>
            <person name="Sun X."/>
            <person name="Che Y."/>
            <person name="Guo L."/>
            <person name="Liu G."/>
            <person name="Guo L."/>
            <person name="Wang C."/>
            <person name="Yin W.B."/>
            <person name="Stadler M."/>
            <person name="Zhang X."/>
            <person name="Liu X."/>
        </authorList>
    </citation>
    <scope>NUCLEOTIDE SEQUENCE [LARGE SCALE GENOMIC DNA]</scope>
    <source>
        <strain evidence="3">W106-1 / CGMCC3.15140</strain>
    </source>
</reference>
<keyword evidence="3" id="KW-1185">Reference proteome</keyword>
<dbReference type="InParanoid" id="W3WTH8"/>
<protein>
    <recommendedName>
        <fullName evidence="1">Cupin type-2 domain-containing protein</fullName>
    </recommendedName>
</protein>
<dbReference type="InterPro" id="IPR013096">
    <property type="entry name" value="Cupin_2"/>
</dbReference>
<dbReference type="eggNOG" id="ENOG502SDZY">
    <property type="taxonomic scope" value="Eukaryota"/>
</dbReference>
<dbReference type="SUPFAM" id="SSF51182">
    <property type="entry name" value="RmlC-like cupins"/>
    <property type="match status" value="1"/>
</dbReference>
<evidence type="ECO:0000259" key="1">
    <source>
        <dbReference type="Pfam" id="PF07883"/>
    </source>
</evidence>
<dbReference type="Gene3D" id="2.60.120.10">
    <property type="entry name" value="Jelly Rolls"/>
    <property type="match status" value="1"/>
</dbReference>
<dbReference type="OrthoDB" id="5793281at2759"/>
<dbReference type="InterPro" id="IPR014710">
    <property type="entry name" value="RmlC-like_jellyroll"/>
</dbReference>
<dbReference type="Proteomes" id="UP000030651">
    <property type="component" value="Unassembled WGS sequence"/>
</dbReference>
<dbReference type="Pfam" id="PF07883">
    <property type="entry name" value="Cupin_2"/>
    <property type="match status" value="1"/>
</dbReference>
<feature type="domain" description="Cupin type-2" evidence="1">
    <location>
        <begin position="35"/>
        <end position="104"/>
    </location>
</feature>
<dbReference type="HOGENOM" id="CLU_120069_0_1_1"/>
<sequence>MSPQEKARPRENVTILYGHELKNAPGKSIVTIELDFPPNGYTPPHRHSGATVIALVTEGSILSGMNGNPPKVYQAGEHFLEQPGCHHTVGENNSATEPAKAIVTFIIDTEIVKAGYENLTVLDE</sequence>
<dbReference type="RefSeq" id="XP_007838626.1">
    <property type="nucleotide sequence ID" value="XM_007840435.1"/>
</dbReference>
<dbReference type="PANTHER" id="PTHR38599">
    <property type="entry name" value="CUPIN DOMAIN PROTEIN (AFU_ORTHOLOGUE AFUA_3G13620)"/>
    <property type="match status" value="1"/>
</dbReference>
<dbReference type="OMA" id="IVDYPPG"/>
<dbReference type="AlphaFoldDB" id="W3WTH8"/>
<dbReference type="KEGG" id="pfy:PFICI_11854"/>
<dbReference type="PANTHER" id="PTHR38599:SF1">
    <property type="entry name" value="CUPIN DOMAIN PROTEIN (AFU_ORTHOLOGUE AFUA_3G13620)"/>
    <property type="match status" value="1"/>
</dbReference>
<dbReference type="GeneID" id="19276867"/>